<keyword evidence="4 9" id="KW-0812">Transmembrane</keyword>
<dbReference type="EMBL" id="VGIY01000263">
    <property type="protein sequence ID" value="MBM3318102.1"/>
    <property type="molecule type" value="Genomic_DNA"/>
</dbReference>
<proteinExistence type="inferred from homology"/>
<reference evidence="11" key="1">
    <citation type="submission" date="2019-03" db="EMBL/GenBank/DDBJ databases">
        <title>Lake Tanganyika Metagenome-Assembled Genomes (MAGs).</title>
        <authorList>
            <person name="Tran P."/>
        </authorList>
    </citation>
    <scope>NUCLEOTIDE SEQUENCE</scope>
    <source>
        <strain evidence="11">M_DeepCast_400m_m2_100</strain>
    </source>
</reference>
<evidence type="ECO:0000256" key="2">
    <source>
        <dbReference type="ARBA" id="ARBA00022448"/>
    </source>
</evidence>
<feature type="transmembrane region" description="Helical" evidence="9">
    <location>
        <begin position="113"/>
        <end position="133"/>
    </location>
</feature>
<name>A0A937XD35_UNCEI</name>
<evidence type="ECO:0000313" key="11">
    <source>
        <dbReference type="EMBL" id="MBM3318102.1"/>
    </source>
</evidence>
<evidence type="ECO:0000313" key="12">
    <source>
        <dbReference type="Proteomes" id="UP000748308"/>
    </source>
</evidence>
<keyword evidence="3" id="KW-1003">Cell membrane</keyword>
<dbReference type="AlphaFoldDB" id="A0A937XD35"/>
<comment type="similarity">
    <text evidence="8">Belongs to the exbB/tolQ family.</text>
</comment>
<dbReference type="InterPro" id="IPR002898">
    <property type="entry name" value="MotA_ExbB_proton_chnl"/>
</dbReference>
<accession>A0A937XD35</accession>
<dbReference type="Pfam" id="PF01618">
    <property type="entry name" value="MotA_ExbB"/>
    <property type="match status" value="1"/>
</dbReference>
<dbReference type="InterPro" id="IPR050790">
    <property type="entry name" value="ExbB/TolQ_transport"/>
</dbReference>
<feature type="domain" description="MotA/TolQ/ExbB proton channel" evidence="10">
    <location>
        <begin position="69"/>
        <end position="189"/>
    </location>
</feature>
<keyword evidence="6 9" id="KW-1133">Transmembrane helix</keyword>
<comment type="subcellular location">
    <subcellularLocation>
        <location evidence="1">Cell membrane</location>
        <topology evidence="1">Multi-pass membrane protein</topology>
    </subcellularLocation>
    <subcellularLocation>
        <location evidence="8">Membrane</location>
        <topology evidence="8">Multi-pass membrane protein</topology>
    </subcellularLocation>
</comment>
<feature type="transmembrane region" description="Helical" evidence="9">
    <location>
        <begin position="153"/>
        <end position="172"/>
    </location>
</feature>
<evidence type="ECO:0000256" key="8">
    <source>
        <dbReference type="RuleBase" id="RU004057"/>
    </source>
</evidence>
<feature type="transmembrane region" description="Helical" evidence="9">
    <location>
        <begin position="12"/>
        <end position="32"/>
    </location>
</feature>
<evidence type="ECO:0000256" key="1">
    <source>
        <dbReference type="ARBA" id="ARBA00004651"/>
    </source>
</evidence>
<evidence type="ECO:0000256" key="3">
    <source>
        <dbReference type="ARBA" id="ARBA00022475"/>
    </source>
</evidence>
<dbReference type="Proteomes" id="UP000748308">
    <property type="component" value="Unassembled WGS sequence"/>
</dbReference>
<dbReference type="PANTHER" id="PTHR30625:SF15">
    <property type="entry name" value="BIOPOLYMER TRANSPORT PROTEIN EXBB"/>
    <property type="match status" value="1"/>
</dbReference>
<comment type="caution">
    <text evidence="11">The sequence shown here is derived from an EMBL/GenBank/DDBJ whole genome shotgun (WGS) entry which is preliminary data.</text>
</comment>
<evidence type="ECO:0000256" key="7">
    <source>
        <dbReference type="ARBA" id="ARBA00023136"/>
    </source>
</evidence>
<evidence type="ECO:0000256" key="6">
    <source>
        <dbReference type="ARBA" id="ARBA00022989"/>
    </source>
</evidence>
<evidence type="ECO:0000256" key="4">
    <source>
        <dbReference type="ARBA" id="ARBA00022692"/>
    </source>
</evidence>
<dbReference type="GO" id="GO:0017038">
    <property type="term" value="P:protein import"/>
    <property type="evidence" value="ECO:0007669"/>
    <property type="project" value="TreeGrafter"/>
</dbReference>
<dbReference type="PANTHER" id="PTHR30625">
    <property type="entry name" value="PROTEIN TOLQ"/>
    <property type="match status" value="1"/>
</dbReference>
<keyword evidence="7 9" id="KW-0472">Membrane</keyword>
<dbReference type="GO" id="GO:0005886">
    <property type="term" value="C:plasma membrane"/>
    <property type="evidence" value="ECO:0007669"/>
    <property type="project" value="UniProtKB-SubCell"/>
</dbReference>
<gene>
    <name evidence="11" type="ORF">FJY75_09650</name>
</gene>
<protein>
    <submittedName>
        <fullName evidence="11">MotA/TolQ/ExbB proton channel family protein</fullName>
    </submittedName>
</protein>
<evidence type="ECO:0000256" key="5">
    <source>
        <dbReference type="ARBA" id="ARBA00022927"/>
    </source>
</evidence>
<keyword evidence="2 8" id="KW-0813">Transport</keyword>
<sequence length="209" mass="22430">MLDVISKGGVLMLPIILCSIVALAIIIERLVLIARARRENDRFLEAIRGRVRPGKLEEALAICRVSTAAPLATVFLEGLRHIELGEQRTREAIVEAGERETLRLENHLGGLQTIAGGAPLLGFLGTVLGMIAAFQRIEQLGGNVDASVLAGGIWQALLTTAAGLTVAVPAYFAHNYIVSRVHAEVLRMEDHSSGLMLLLTTGRDPGGER</sequence>
<organism evidence="11 12">
    <name type="scientific">Eiseniibacteriota bacterium</name>
    <dbReference type="NCBI Taxonomy" id="2212470"/>
    <lineage>
        <taxon>Bacteria</taxon>
        <taxon>Candidatus Eiseniibacteriota</taxon>
    </lineage>
</organism>
<keyword evidence="5 8" id="KW-0653">Protein transport</keyword>
<evidence type="ECO:0000259" key="10">
    <source>
        <dbReference type="Pfam" id="PF01618"/>
    </source>
</evidence>
<evidence type="ECO:0000256" key="9">
    <source>
        <dbReference type="SAM" id="Phobius"/>
    </source>
</evidence>